<dbReference type="SUPFAM" id="SSF55729">
    <property type="entry name" value="Acyl-CoA N-acyltransferases (Nat)"/>
    <property type="match status" value="1"/>
</dbReference>
<gene>
    <name evidence="2" type="ORF">GS617_20405</name>
</gene>
<protein>
    <submittedName>
        <fullName evidence="2">GNAT family N-acetyltransferase</fullName>
    </submittedName>
</protein>
<evidence type="ECO:0000259" key="1">
    <source>
        <dbReference type="Pfam" id="PF13480"/>
    </source>
</evidence>
<dbReference type="Pfam" id="PF13480">
    <property type="entry name" value="Acetyltransf_6"/>
    <property type="match status" value="1"/>
</dbReference>
<dbReference type="InterPro" id="IPR038740">
    <property type="entry name" value="BioF2-like_GNAT_dom"/>
</dbReference>
<dbReference type="InterPro" id="IPR016181">
    <property type="entry name" value="Acyl_CoA_acyltransferase"/>
</dbReference>
<evidence type="ECO:0000313" key="3">
    <source>
        <dbReference type="Proteomes" id="UP000599383"/>
    </source>
</evidence>
<organism evidence="2 3">
    <name type="scientific">Ruegeria atlantica</name>
    <dbReference type="NCBI Taxonomy" id="81569"/>
    <lineage>
        <taxon>Bacteria</taxon>
        <taxon>Pseudomonadati</taxon>
        <taxon>Pseudomonadota</taxon>
        <taxon>Alphaproteobacteria</taxon>
        <taxon>Rhodobacterales</taxon>
        <taxon>Roseobacteraceae</taxon>
        <taxon>Ruegeria</taxon>
    </lineage>
</organism>
<feature type="domain" description="BioF2-like acetyltransferase" evidence="1">
    <location>
        <begin position="182"/>
        <end position="328"/>
    </location>
</feature>
<name>A0ABX1WH61_9RHOB</name>
<dbReference type="RefSeq" id="WP_171120470.1">
    <property type="nucleotide sequence ID" value="NZ_WVQY01000012.1"/>
</dbReference>
<accession>A0ABX1WH61</accession>
<reference evidence="2 3" key="1">
    <citation type="submission" date="2019-12" db="EMBL/GenBank/DDBJ databases">
        <title>Ruegeria JWLKs population differentiation of coral mucus and skeleton niches.</title>
        <authorList>
            <person name="Luo D."/>
        </authorList>
    </citation>
    <scope>NUCLEOTIDE SEQUENCE [LARGE SCALE GENOMIC DNA]</scope>
    <source>
        <strain evidence="2 3">HKCCD6238</strain>
    </source>
</reference>
<evidence type="ECO:0000313" key="2">
    <source>
        <dbReference type="EMBL" id="NOD32638.1"/>
    </source>
</evidence>
<keyword evidence="3" id="KW-1185">Reference proteome</keyword>
<proteinExistence type="predicted"/>
<dbReference type="Gene3D" id="3.40.630.30">
    <property type="match status" value="1"/>
</dbReference>
<dbReference type="Proteomes" id="UP000599383">
    <property type="component" value="Unassembled WGS sequence"/>
</dbReference>
<sequence length="400" mass="44545">MTDTDVRLTFKWVDGVKGLEHMTDAWAALARQTGADIYAAPVWVLTWWAHFGRGKTLRTLVAYDAQGQLVALLPFMIYPVWLGPVRIRIAKLAATDPNTVIFQLAATETALKNSCAEALNGLLDDGRAHLVSFTPASEHGTMLAAVRNGVAPGLALIDTPAGTHTVFELPDTFEGYLANLSKKRRGQYRRDLKHLQNDHGLTTRMVHPDAHQFGDFVDFHNRQWQEVGKGGHFVDWPGSAAFYCDLADATQQGQETWFVEQQGQDGPLATQFCLVKGQTCHWRLPARSTDPELERLSLGKIGLVQMIEQLIAAGVTRIEAGVGAYGYKLVYGGESVPTHRLIVSRRSGISPVLLKLCLGWARVLHLVYYRLWFGRVAPRLRAVIPLKNKSLWSSWIKTRI</sequence>
<dbReference type="EMBL" id="WVQY01000012">
    <property type="protein sequence ID" value="NOD32638.1"/>
    <property type="molecule type" value="Genomic_DNA"/>
</dbReference>
<comment type="caution">
    <text evidence="2">The sequence shown here is derived from an EMBL/GenBank/DDBJ whole genome shotgun (WGS) entry which is preliminary data.</text>
</comment>